<comment type="caution">
    <text evidence="2">The sequence shown here is derived from an EMBL/GenBank/DDBJ whole genome shotgun (WGS) entry which is preliminary data.</text>
</comment>
<protein>
    <recommendedName>
        <fullName evidence="1">DUF5716 domain-containing protein</fullName>
    </recommendedName>
</protein>
<sequence length="387" mass="44339">MNRNKILIGLQLSAHGAQLTWYGDELKEPQTLSLPGEMDNGLMEVPAGVWNALSREEASEKAAGYIRELLDMVPQLQGVEKHNVRICVTVPDLDEKMSKRLKTVVRQAGVDERWIFLQDFRTSFYYYVVNKKKELWNGDVAFLSVQDDRMNGYILHIDKTTSPHTASFRQEASCDVSEKARAGRSDEDWDAERDRLLYELLGKLFERRNVTASYLYGGYFDARWAKRSFQYLTFHRHAFQGQNLFSKGACYGVMARCGEIRMPDIIFQGVDMVKVNIGMRVRVKGRLETVPLIRAGVNWYEAYGTLEVVPESEKNVSILSEDEDGSGTIRHILRLDHFPDRPDRASRLRVSVWFSAPKTLEAEVTDLGFGSLYPASGRIWHRSIRIT</sequence>
<evidence type="ECO:0000313" key="3">
    <source>
        <dbReference type="Proteomes" id="UP000481852"/>
    </source>
</evidence>
<evidence type="ECO:0000259" key="1">
    <source>
        <dbReference type="Pfam" id="PF18980"/>
    </source>
</evidence>
<evidence type="ECO:0000313" key="2">
    <source>
        <dbReference type="EMBL" id="MSS13500.1"/>
    </source>
</evidence>
<dbReference type="Pfam" id="PF18980">
    <property type="entry name" value="DUF5716_C"/>
    <property type="match status" value="1"/>
</dbReference>
<keyword evidence="3" id="KW-1185">Reference proteome</keyword>
<gene>
    <name evidence="2" type="ORF">FYJ35_00275</name>
</gene>
<dbReference type="RefSeq" id="WP_154521448.1">
    <property type="nucleotide sequence ID" value="NZ_JAQYJL010000014.1"/>
</dbReference>
<accession>A0A6L5WZU8</accession>
<name>A0A6L5WZU8_9FIRM</name>
<dbReference type="AlphaFoldDB" id="A0A6L5WZU8"/>
<feature type="domain" description="DUF5716" evidence="1">
    <location>
        <begin position="86"/>
        <end position="385"/>
    </location>
</feature>
<reference evidence="2 3" key="1">
    <citation type="submission" date="2019-08" db="EMBL/GenBank/DDBJ databases">
        <title>In-depth cultivation of the pig gut microbiome towards novel bacterial diversity and tailored functional studies.</title>
        <authorList>
            <person name="Wylensek D."/>
            <person name="Hitch T.C.A."/>
            <person name="Clavel T."/>
        </authorList>
    </citation>
    <scope>NUCLEOTIDE SEQUENCE [LARGE SCALE GENOMIC DNA]</scope>
    <source>
        <strain evidence="2 3">Oil+RF-744-WCA-WT-11</strain>
    </source>
</reference>
<dbReference type="InterPro" id="IPR043770">
    <property type="entry name" value="DUF5716_C"/>
</dbReference>
<organism evidence="2 3">
    <name type="scientific">Porcincola intestinalis</name>
    <dbReference type="NCBI Taxonomy" id="2606632"/>
    <lineage>
        <taxon>Bacteria</taxon>
        <taxon>Bacillati</taxon>
        <taxon>Bacillota</taxon>
        <taxon>Clostridia</taxon>
        <taxon>Lachnospirales</taxon>
        <taxon>Lachnospiraceae</taxon>
        <taxon>Porcincola</taxon>
    </lineage>
</organism>
<dbReference type="Proteomes" id="UP000481852">
    <property type="component" value="Unassembled WGS sequence"/>
</dbReference>
<proteinExistence type="predicted"/>
<dbReference type="EMBL" id="VULZ01000001">
    <property type="protein sequence ID" value="MSS13500.1"/>
    <property type="molecule type" value="Genomic_DNA"/>
</dbReference>